<gene>
    <name evidence="2" type="ORF">SAMN02745753_03725</name>
</gene>
<dbReference type="InterPro" id="IPR056909">
    <property type="entry name" value="SU10_portal"/>
</dbReference>
<dbReference type="AlphaFoldDB" id="A0A1M5IZV8"/>
<dbReference type="RefSeq" id="WP_072841165.1">
    <property type="nucleotide sequence ID" value="NZ_FQVF01000020.1"/>
</dbReference>
<dbReference type="EMBL" id="FQVF01000020">
    <property type="protein sequence ID" value="SHG33854.1"/>
    <property type="molecule type" value="Genomic_DNA"/>
</dbReference>
<dbReference type="Pfam" id="PF23899">
    <property type="entry name" value="SU10_portal"/>
    <property type="match status" value="1"/>
</dbReference>
<dbReference type="Proteomes" id="UP000184517">
    <property type="component" value="Unassembled WGS sequence"/>
</dbReference>
<keyword evidence="1" id="KW-0175">Coiled coil</keyword>
<reference evidence="3" key="1">
    <citation type="submission" date="2016-11" db="EMBL/GenBank/DDBJ databases">
        <authorList>
            <person name="Varghese N."/>
            <person name="Submissions S."/>
        </authorList>
    </citation>
    <scope>NUCLEOTIDE SEQUENCE [LARGE SCALE GENOMIC DNA]</scope>
    <source>
        <strain evidence="3">DSM 16579</strain>
    </source>
</reference>
<evidence type="ECO:0000313" key="3">
    <source>
        <dbReference type="Proteomes" id="UP000184517"/>
    </source>
</evidence>
<name>A0A1M5IZV8_9GAMM</name>
<dbReference type="STRING" id="1122206.SAMN02745753_03725"/>
<evidence type="ECO:0008006" key="4">
    <source>
        <dbReference type="Google" id="ProtNLM"/>
    </source>
</evidence>
<sequence>MSNPTDFESPEVSEELSDNLGTKVRGLFATAERERRDYEDQWLKDLRQYKGVYDDEVVANIAAGRSKTFIRLTRSKVKAMDSRLMDIQFPAGSQKNYRLQATPVPDIDPTLREQVINEWMMAQSQNGQPPVPPTPEQIEDIVTEAAEDRVERMSNEIDDQLSELKYREICKDVIHSGNVFGTGVLKGPLFETRLKKRWIETAQGVSLVEHEEMKPYFEFVPIWDIYPDMNAMTLEDCEYVIQRHTMLASDLRQLARRGDFDKKKIKEYIAANRNGDKSQTKQHEQELRYINGNKDSVSAIDNKQYEVLEFWGYVDGQDLVDMGVEGIGEDEIDDEFEANVWVLGNTVIKAELNPTAHGTRPYNFYYFEKDETGIFGVGLPAILSDTQSMFNAAIRMSIDNAAISSGAQFEIDLTVLDISKNPEATKIFPNRVWFKTGNSSDNRKALTVHTIPNNTQQLLTLAQLAKELGDEASTMPSYMGGNDAGIGGAGDTASGLSMLMGAAGITVKDVALNFDMGITQPAMTALYNWNMQFNSNREIKGDMNVTALGAVSLVAKEIKSKQLTEFAVSTGNPMDAPYVNRQKLNAERVKALDLPEDILYTKEESDQLQSLQQENQALMQQLQQLQKQVGTDVAA</sequence>
<dbReference type="OrthoDB" id="6105065at2"/>
<organism evidence="2 3">
    <name type="scientific">Marinomonas polaris DSM 16579</name>
    <dbReference type="NCBI Taxonomy" id="1122206"/>
    <lineage>
        <taxon>Bacteria</taxon>
        <taxon>Pseudomonadati</taxon>
        <taxon>Pseudomonadota</taxon>
        <taxon>Gammaproteobacteria</taxon>
        <taxon>Oceanospirillales</taxon>
        <taxon>Oceanospirillaceae</taxon>
        <taxon>Marinomonas</taxon>
    </lineage>
</organism>
<accession>A0A1M5IZV8</accession>
<evidence type="ECO:0000313" key="2">
    <source>
        <dbReference type="EMBL" id="SHG33854.1"/>
    </source>
</evidence>
<evidence type="ECO:0000256" key="1">
    <source>
        <dbReference type="SAM" id="Coils"/>
    </source>
</evidence>
<keyword evidence="3" id="KW-1185">Reference proteome</keyword>
<protein>
    <recommendedName>
        <fullName evidence="4">Bacteriophage head to tail connecting protein</fullName>
    </recommendedName>
</protein>
<proteinExistence type="predicted"/>
<feature type="coiled-coil region" evidence="1">
    <location>
        <begin position="601"/>
        <end position="628"/>
    </location>
</feature>